<accession>A0AAV8VAR3</accession>
<evidence type="ECO:0000313" key="2">
    <source>
        <dbReference type="Proteomes" id="UP001159042"/>
    </source>
</evidence>
<evidence type="ECO:0000313" key="1">
    <source>
        <dbReference type="EMBL" id="KAJ8911209.1"/>
    </source>
</evidence>
<sequence>MESVRQITGENADLVSYLLSHKFSGLSYNDKIFVKQQPIPRPPMNNLVQIKSGHNRAFSKTLYDKHIWLTGSESRNKLFCWYCVLFAEAGYDNFKEVHRVLIKHEMSKDHTYSSVKFKVFGKQNIVNALDSARREFIKKHN</sequence>
<gene>
    <name evidence="1" type="ORF">NQ315_004429</name>
</gene>
<proteinExistence type="predicted"/>
<organism evidence="1 2">
    <name type="scientific">Exocentrus adspersus</name>
    <dbReference type="NCBI Taxonomy" id="1586481"/>
    <lineage>
        <taxon>Eukaryota</taxon>
        <taxon>Metazoa</taxon>
        <taxon>Ecdysozoa</taxon>
        <taxon>Arthropoda</taxon>
        <taxon>Hexapoda</taxon>
        <taxon>Insecta</taxon>
        <taxon>Pterygota</taxon>
        <taxon>Neoptera</taxon>
        <taxon>Endopterygota</taxon>
        <taxon>Coleoptera</taxon>
        <taxon>Polyphaga</taxon>
        <taxon>Cucujiformia</taxon>
        <taxon>Chrysomeloidea</taxon>
        <taxon>Cerambycidae</taxon>
        <taxon>Lamiinae</taxon>
        <taxon>Acanthocinini</taxon>
        <taxon>Exocentrus</taxon>
    </lineage>
</organism>
<dbReference type="EMBL" id="JANEYG010000208">
    <property type="protein sequence ID" value="KAJ8911209.1"/>
    <property type="molecule type" value="Genomic_DNA"/>
</dbReference>
<reference evidence="1 2" key="1">
    <citation type="journal article" date="2023" name="Insect Mol. Biol.">
        <title>Genome sequencing provides insights into the evolution of gene families encoding plant cell wall-degrading enzymes in longhorned beetles.</title>
        <authorList>
            <person name="Shin N.R."/>
            <person name="Okamura Y."/>
            <person name="Kirsch R."/>
            <person name="Pauchet Y."/>
        </authorList>
    </citation>
    <scope>NUCLEOTIDE SEQUENCE [LARGE SCALE GENOMIC DNA]</scope>
    <source>
        <strain evidence="1">EAD_L_NR</strain>
    </source>
</reference>
<dbReference type="Proteomes" id="UP001159042">
    <property type="component" value="Unassembled WGS sequence"/>
</dbReference>
<dbReference type="AlphaFoldDB" id="A0AAV8VAR3"/>
<comment type="caution">
    <text evidence="1">The sequence shown here is derived from an EMBL/GenBank/DDBJ whole genome shotgun (WGS) entry which is preliminary data.</text>
</comment>
<protein>
    <submittedName>
        <fullName evidence="1">Uncharacterized protein</fullName>
    </submittedName>
</protein>
<name>A0AAV8VAR3_9CUCU</name>
<keyword evidence="2" id="KW-1185">Reference proteome</keyword>